<organism evidence="2 3">
    <name type="scientific">Methanobacterium spitsbergense</name>
    <dbReference type="NCBI Taxonomy" id="2874285"/>
    <lineage>
        <taxon>Archaea</taxon>
        <taxon>Methanobacteriati</taxon>
        <taxon>Methanobacteriota</taxon>
        <taxon>Methanomada group</taxon>
        <taxon>Methanobacteria</taxon>
        <taxon>Methanobacteriales</taxon>
        <taxon>Methanobacteriaceae</taxon>
        <taxon>Methanobacterium</taxon>
    </lineage>
</organism>
<keyword evidence="1" id="KW-0472">Membrane</keyword>
<reference evidence="3" key="1">
    <citation type="journal article" date="2022" name="Microbiol. Resour. Announc.">
        <title>Draft Genome Sequence of a Methanogenic Archaeon from West Spitsbergen Permafrost.</title>
        <authorList>
            <person name="Trubitsyn V."/>
            <person name="Rivkina E."/>
            <person name="Shcherbakova V."/>
        </authorList>
    </citation>
    <scope>NUCLEOTIDE SEQUENCE [LARGE SCALE GENOMIC DNA]</scope>
    <source>
        <strain evidence="3">VT</strain>
    </source>
</reference>
<evidence type="ECO:0000313" key="3">
    <source>
        <dbReference type="Proteomes" id="UP000825933"/>
    </source>
</evidence>
<feature type="transmembrane region" description="Helical" evidence="1">
    <location>
        <begin position="258"/>
        <end position="276"/>
    </location>
</feature>
<feature type="transmembrane region" description="Helical" evidence="1">
    <location>
        <begin position="156"/>
        <end position="176"/>
    </location>
</feature>
<accession>A0A8T5UXL3</accession>
<dbReference type="AlphaFoldDB" id="A0A8T5UXL3"/>
<dbReference type="RefSeq" id="WP_223791504.1">
    <property type="nucleotide sequence ID" value="NZ_JAIOUQ010000008.1"/>
</dbReference>
<feature type="transmembrane region" description="Helical" evidence="1">
    <location>
        <begin position="196"/>
        <end position="222"/>
    </location>
</feature>
<keyword evidence="1" id="KW-1133">Transmembrane helix</keyword>
<sequence length="277" mass="30843">MGYLICNKCGGYYELKKGESIDDFDICECGGKFTFIEEIEGLTKSSVLMIKCPSCGNNNPEDSKYCLSCGEYMKPIKGRENLLDFLDFPALFIISILAVIIFILSSIIFGDLGNNSILFIDNNQPDNNLPKGIYLILIIFIGICAGLLVKGNYKKNALHGALVLMPSVIFGVVSFYSEMNTLLQYIASPNPIISLMIGSLSIVLLILMILAYSLLGGIGGLIGSIIHNKFKLDDNKLWKRLTEKIYHNKKINIKELRFGYFSFLLTILLVTLWSVFG</sequence>
<evidence type="ECO:0000256" key="1">
    <source>
        <dbReference type="SAM" id="Phobius"/>
    </source>
</evidence>
<evidence type="ECO:0000313" key="2">
    <source>
        <dbReference type="EMBL" id="MBZ2165910.1"/>
    </source>
</evidence>
<keyword evidence="3" id="KW-1185">Reference proteome</keyword>
<keyword evidence="1" id="KW-0812">Transmembrane</keyword>
<dbReference type="InterPro" id="IPR040493">
    <property type="entry name" value="DUF5518"/>
</dbReference>
<gene>
    <name evidence="2" type="ORF">K8N75_07645</name>
</gene>
<protein>
    <submittedName>
        <fullName evidence="2">Zinc ribbon domain-containing protein</fullName>
    </submittedName>
</protein>
<name>A0A8T5UXL3_9EURY</name>
<dbReference type="Proteomes" id="UP000825933">
    <property type="component" value="Unassembled WGS sequence"/>
</dbReference>
<dbReference type="Pfam" id="PF17647">
    <property type="entry name" value="DUF5518"/>
    <property type="match status" value="1"/>
</dbReference>
<proteinExistence type="predicted"/>
<feature type="transmembrane region" description="Helical" evidence="1">
    <location>
        <begin position="129"/>
        <end position="149"/>
    </location>
</feature>
<dbReference type="EMBL" id="JAIOUQ010000008">
    <property type="protein sequence ID" value="MBZ2165910.1"/>
    <property type="molecule type" value="Genomic_DNA"/>
</dbReference>
<feature type="transmembrane region" description="Helical" evidence="1">
    <location>
        <begin position="82"/>
        <end position="109"/>
    </location>
</feature>
<comment type="caution">
    <text evidence="2">The sequence shown here is derived from an EMBL/GenBank/DDBJ whole genome shotgun (WGS) entry which is preliminary data.</text>
</comment>